<evidence type="ECO:0000256" key="2">
    <source>
        <dbReference type="ARBA" id="ARBA00022723"/>
    </source>
</evidence>
<dbReference type="InterPro" id="IPR013087">
    <property type="entry name" value="Znf_C2H2_type"/>
</dbReference>
<dbReference type="GO" id="GO:0005634">
    <property type="term" value="C:nucleus"/>
    <property type="evidence" value="ECO:0007669"/>
    <property type="project" value="UniProtKB-SubCell"/>
</dbReference>
<comment type="subcellular location">
    <subcellularLocation>
        <location evidence="1">Nucleus</location>
    </subcellularLocation>
</comment>
<name>L7LYA0_RHIPC</name>
<feature type="domain" description="C2H2-type" evidence="8">
    <location>
        <begin position="140"/>
        <end position="168"/>
    </location>
</feature>
<evidence type="ECO:0000256" key="1">
    <source>
        <dbReference type="ARBA" id="ARBA00004123"/>
    </source>
</evidence>
<dbReference type="InterPro" id="IPR036236">
    <property type="entry name" value="Znf_C2H2_sf"/>
</dbReference>
<feature type="domain" description="C2H2-type" evidence="8">
    <location>
        <begin position="56"/>
        <end position="83"/>
    </location>
</feature>
<evidence type="ECO:0000256" key="4">
    <source>
        <dbReference type="ARBA" id="ARBA00022771"/>
    </source>
</evidence>
<dbReference type="SMART" id="SM00355">
    <property type="entry name" value="ZnF_C2H2"/>
    <property type="match status" value="5"/>
</dbReference>
<evidence type="ECO:0000256" key="3">
    <source>
        <dbReference type="ARBA" id="ARBA00022737"/>
    </source>
</evidence>
<dbReference type="PANTHER" id="PTHR24394:SF47">
    <property type="entry name" value="ZINC FINGER AND BTB DOMAIN CONTAINING 20"/>
    <property type="match status" value="1"/>
</dbReference>
<feature type="domain" description="C2H2-type" evidence="8">
    <location>
        <begin position="27"/>
        <end position="55"/>
    </location>
</feature>
<sequence>MDSSLGIAEGAVGYSREKLECSVDGLLECGTCGQCFTTKEDFKRHDEVMHKDEEQHSCTICSEQFATRESLILHLLVHSGNEAYACPFCDKKFTLKTDLSVHKRVHKTEITHPCHLCPATFSYRCNLKLHVALHKGEKPHKCPVCETTYVRRVDLNAHMRKKHDGVKATVASTGSRIENALPSDAVLKLPPGMMNVDIKVEPSSSSIVPSLCR</sequence>
<dbReference type="SUPFAM" id="SSF57667">
    <property type="entry name" value="beta-beta-alpha zinc fingers"/>
    <property type="match status" value="3"/>
</dbReference>
<dbReference type="FunFam" id="3.30.160.60:FF:000446">
    <property type="entry name" value="Zinc finger protein"/>
    <property type="match status" value="2"/>
</dbReference>
<reference evidence="9" key="1">
    <citation type="submission" date="2012-11" db="EMBL/GenBank/DDBJ databases">
        <authorList>
            <person name="Lucero-Rivera Y.E."/>
            <person name="Tovar-Ramirez D."/>
        </authorList>
    </citation>
    <scope>NUCLEOTIDE SEQUENCE</scope>
    <source>
        <tissue evidence="9">Salivary gland</tissue>
    </source>
</reference>
<protein>
    <submittedName>
        <fullName evidence="9">Putative zinc finger protein</fullName>
    </submittedName>
</protein>
<dbReference type="PROSITE" id="PS50157">
    <property type="entry name" value="ZINC_FINGER_C2H2_2"/>
    <property type="match status" value="5"/>
</dbReference>
<dbReference type="AlphaFoldDB" id="L7LYA0"/>
<keyword evidence="6" id="KW-0539">Nucleus</keyword>
<feature type="domain" description="C2H2-type" evidence="8">
    <location>
        <begin position="84"/>
        <end position="111"/>
    </location>
</feature>
<dbReference type="PANTHER" id="PTHR24394">
    <property type="entry name" value="ZINC FINGER PROTEIN"/>
    <property type="match status" value="1"/>
</dbReference>
<keyword evidence="4 7" id="KW-0863">Zinc-finger</keyword>
<keyword evidence="3" id="KW-0677">Repeat</keyword>
<dbReference type="EMBL" id="GACK01009190">
    <property type="protein sequence ID" value="JAA55844.1"/>
    <property type="molecule type" value="mRNA"/>
</dbReference>
<dbReference type="GO" id="GO:0008270">
    <property type="term" value="F:zinc ion binding"/>
    <property type="evidence" value="ECO:0007669"/>
    <property type="project" value="UniProtKB-KW"/>
</dbReference>
<keyword evidence="2" id="KW-0479">Metal-binding</keyword>
<evidence type="ECO:0000313" key="9">
    <source>
        <dbReference type="EMBL" id="JAA55844.1"/>
    </source>
</evidence>
<proteinExistence type="evidence at transcript level"/>
<dbReference type="GO" id="GO:0000981">
    <property type="term" value="F:DNA-binding transcription factor activity, RNA polymerase II-specific"/>
    <property type="evidence" value="ECO:0007669"/>
    <property type="project" value="TreeGrafter"/>
</dbReference>
<dbReference type="Pfam" id="PF00096">
    <property type="entry name" value="zf-C2H2"/>
    <property type="match status" value="4"/>
</dbReference>
<reference evidence="9" key="2">
    <citation type="journal article" date="2015" name="J. Proteomics">
        <title>Sexual differences in the sialomes of the zebra tick, Rhipicephalus pulchellus.</title>
        <authorList>
            <person name="Tan A.W."/>
            <person name="Francischetti I.M."/>
            <person name="Slovak M."/>
            <person name="Kini R.M."/>
            <person name="Ribeiro J.M."/>
        </authorList>
    </citation>
    <scope>NUCLEOTIDE SEQUENCE</scope>
    <source>
        <tissue evidence="9">Salivary gland</tissue>
    </source>
</reference>
<evidence type="ECO:0000256" key="7">
    <source>
        <dbReference type="PROSITE-ProRule" id="PRU00042"/>
    </source>
</evidence>
<evidence type="ECO:0000256" key="5">
    <source>
        <dbReference type="ARBA" id="ARBA00022833"/>
    </source>
</evidence>
<evidence type="ECO:0000259" key="8">
    <source>
        <dbReference type="PROSITE" id="PS50157"/>
    </source>
</evidence>
<dbReference type="PROSITE" id="PS00028">
    <property type="entry name" value="ZINC_FINGER_C2H2_1"/>
    <property type="match status" value="5"/>
</dbReference>
<feature type="domain" description="C2H2-type" evidence="8">
    <location>
        <begin position="112"/>
        <end position="139"/>
    </location>
</feature>
<accession>L7LYA0</accession>
<keyword evidence="5" id="KW-0862">Zinc</keyword>
<dbReference type="Gene3D" id="3.30.160.60">
    <property type="entry name" value="Classic Zinc Finger"/>
    <property type="match status" value="4"/>
</dbReference>
<organism evidence="9">
    <name type="scientific">Rhipicephalus pulchellus</name>
    <name type="common">Yellow backed tick</name>
    <name type="synonym">Dermacentor pulchellus</name>
    <dbReference type="NCBI Taxonomy" id="72859"/>
    <lineage>
        <taxon>Eukaryota</taxon>
        <taxon>Metazoa</taxon>
        <taxon>Ecdysozoa</taxon>
        <taxon>Arthropoda</taxon>
        <taxon>Chelicerata</taxon>
        <taxon>Arachnida</taxon>
        <taxon>Acari</taxon>
        <taxon>Parasitiformes</taxon>
        <taxon>Ixodida</taxon>
        <taxon>Ixodoidea</taxon>
        <taxon>Ixodidae</taxon>
        <taxon>Rhipicephalinae</taxon>
        <taxon>Rhipicephalus</taxon>
        <taxon>Rhipicephalus</taxon>
    </lineage>
</organism>
<evidence type="ECO:0000256" key="6">
    <source>
        <dbReference type="ARBA" id="ARBA00023242"/>
    </source>
</evidence>